<proteinExistence type="predicted"/>
<dbReference type="Proteomes" id="UP000017836">
    <property type="component" value="Unassembled WGS sequence"/>
</dbReference>
<accession>W1PU28</accession>
<sequence length="118" mass="13442">MQSTFFFNTNHHPRSLNIKEIPQLTSAIVEALFRGDDHLLLKRMDRMTRLWKGYLKQQLATEILAANLLDANFATTMLNFAILLKTNFATLNLLRHAEPCNQSNTLNLASPTKQSDVV</sequence>
<dbReference type="EMBL" id="KI392588">
    <property type="protein sequence ID" value="ERN13542.1"/>
    <property type="molecule type" value="Genomic_DNA"/>
</dbReference>
<organism evidence="1 2">
    <name type="scientific">Amborella trichopoda</name>
    <dbReference type="NCBI Taxonomy" id="13333"/>
    <lineage>
        <taxon>Eukaryota</taxon>
        <taxon>Viridiplantae</taxon>
        <taxon>Streptophyta</taxon>
        <taxon>Embryophyta</taxon>
        <taxon>Tracheophyta</taxon>
        <taxon>Spermatophyta</taxon>
        <taxon>Magnoliopsida</taxon>
        <taxon>Amborellales</taxon>
        <taxon>Amborellaceae</taxon>
        <taxon>Amborella</taxon>
    </lineage>
</organism>
<name>W1PU28_AMBTC</name>
<gene>
    <name evidence="1" type="ORF">AMTR_s00041p00233050</name>
</gene>
<protein>
    <submittedName>
        <fullName evidence="1">Uncharacterized protein</fullName>
    </submittedName>
</protein>
<reference evidence="2" key="1">
    <citation type="journal article" date="2013" name="Science">
        <title>The Amborella genome and the evolution of flowering plants.</title>
        <authorList>
            <consortium name="Amborella Genome Project"/>
        </authorList>
    </citation>
    <scope>NUCLEOTIDE SEQUENCE [LARGE SCALE GENOMIC DNA]</scope>
</reference>
<evidence type="ECO:0000313" key="2">
    <source>
        <dbReference type="Proteomes" id="UP000017836"/>
    </source>
</evidence>
<keyword evidence="2" id="KW-1185">Reference proteome</keyword>
<dbReference type="Gramene" id="ERN13542">
    <property type="protein sequence ID" value="ERN13542"/>
    <property type="gene ID" value="AMTR_s00041p00233050"/>
</dbReference>
<dbReference type="AlphaFoldDB" id="W1PU28"/>
<dbReference type="HOGENOM" id="CLU_2076265_0_0_1"/>
<evidence type="ECO:0000313" key="1">
    <source>
        <dbReference type="EMBL" id="ERN13542.1"/>
    </source>
</evidence>